<dbReference type="PANTHER" id="PTHR46797">
    <property type="entry name" value="HTH-TYPE TRANSCRIPTIONAL REGULATOR"/>
    <property type="match status" value="1"/>
</dbReference>
<dbReference type="Proteomes" id="UP000682843">
    <property type="component" value="Chromosome"/>
</dbReference>
<gene>
    <name evidence="4" type="ORF">RPMA_23615</name>
</gene>
<dbReference type="PROSITE" id="PS50943">
    <property type="entry name" value="HTH_CROC1"/>
    <property type="match status" value="1"/>
</dbReference>
<feature type="region of interest" description="Disordered" evidence="2">
    <location>
        <begin position="71"/>
        <end position="97"/>
    </location>
</feature>
<dbReference type="InterPro" id="IPR050807">
    <property type="entry name" value="TransReg_Diox_bact_type"/>
</dbReference>
<name>A0ABX8ACM5_9BRAD</name>
<accession>A0ABX8ACM5</accession>
<keyword evidence="5" id="KW-1185">Reference proteome</keyword>
<evidence type="ECO:0000256" key="2">
    <source>
        <dbReference type="SAM" id="MobiDB-lite"/>
    </source>
</evidence>
<feature type="compositionally biased region" description="Polar residues" evidence="2">
    <location>
        <begin position="72"/>
        <end position="81"/>
    </location>
</feature>
<dbReference type="InterPro" id="IPR010982">
    <property type="entry name" value="Lambda_DNA-bd_dom_sf"/>
</dbReference>
<keyword evidence="1" id="KW-0238">DNA-binding</keyword>
<dbReference type="InterPro" id="IPR001387">
    <property type="entry name" value="Cro/C1-type_HTH"/>
</dbReference>
<dbReference type="CDD" id="cd00093">
    <property type="entry name" value="HTH_XRE"/>
    <property type="match status" value="1"/>
</dbReference>
<dbReference type="EMBL" id="CP036498">
    <property type="protein sequence ID" value="QUS41498.1"/>
    <property type="molecule type" value="Genomic_DNA"/>
</dbReference>
<evidence type="ECO:0000256" key="1">
    <source>
        <dbReference type="ARBA" id="ARBA00023125"/>
    </source>
</evidence>
<evidence type="ECO:0000259" key="3">
    <source>
        <dbReference type="PROSITE" id="PS50943"/>
    </source>
</evidence>
<sequence length="97" mass="10566">MLMRTVSDFGAVIRDRRKAKGLTQTDLAKQIGVRQSWVSDIESGRHDNPGLGILLQVCKVLGIDIRVDRATSVKSSDSTGSGDLATADPAFLRRGRR</sequence>
<dbReference type="Gene3D" id="1.10.260.40">
    <property type="entry name" value="lambda repressor-like DNA-binding domains"/>
    <property type="match status" value="1"/>
</dbReference>
<evidence type="ECO:0000313" key="5">
    <source>
        <dbReference type="Proteomes" id="UP000682843"/>
    </source>
</evidence>
<feature type="domain" description="HTH cro/C1-type" evidence="3">
    <location>
        <begin position="13"/>
        <end position="69"/>
    </location>
</feature>
<dbReference type="Pfam" id="PF01381">
    <property type="entry name" value="HTH_3"/>
    <property type="match status" value="1"/>
</dbReference>
<proteinExistence type="predicted"/>
<evidence type="ECO:0000313" key="4">
    <source>
        <dbReference type="EMBL" id="QUS41498.1"/>
    </source>
</evidence>
<dbReference type="SUPFAM" id="SSF47413">
    <property type="entry name" value="lambda repressor-like DNA-binding domains"/>
    <property type="match status" value="1"/>
</dbReference>
<reference evidence="4 5" key="1">
    <citation type="submission" date="2019-02" db="EMBL/GenBank/DDBJ databases">
        <title>Emended description of the genus Rhodopseudomonas and description of Rhodopseudomonas albus sp. nov., a non-phototrophic, heavy-metal-tolerant bacterium isolated from garden soil.</title>
        <authorList>
            <person name="Bao Z."/>
            <person name="Cao W.W."/>
            <person name="Sato Y."/>
            <person name="Nishizawa T."/>
            <person name="Zhao J."/>
            <person name="Guo Y."/>
            <person name="Ohta H."/>
        </authorList>
    </citation>
    <scope>NUCLEOTIDE SEQUENCE [LARGE SCALE GENOMIC DNA]</scope>
    <source>
        <strain evidence="4 5">SK50-23</strain>
    </source>
</reference>
<dbReference type="SMART" id="SM00530">
    <property type="entry name" value="HTH_XRE"/>
    <property type="match status" value="1"/>
</dbReference>
<organism evidence="4 5">
    <name type="scientific">Tardiphaga alba</name>
    <dbReference type="NCBI Taxonomy" id="340268"/>
    <lineage>
        <taxon>Bacteria</taxon>
        <taxon>Pseudomonadati</taxon>
        <taxon>Pseudomonadota</taxon>
        <taxon>Alphaproteobacteria</taxon>
        <taxon>Hyphomicrobiales</taxon>
        <taxon>Nitrobacteraceae</taxon>
        <taxon>Tardiphaga</taxon>
    </lineage>
</organism>
<protein>
    <submittedName>
        <fullName evidence="4">Transcriptional regulator</fullName>
    </submittedName>
</protein>
<dbReference type="RefSeq" id="WP_211910142.1">
    <property type="nucleotide sequence ID" value="NZ_CP036498.1"/>
</dbReference>
<dbReference type="PANTHER" id="PTHR46797:SF1">
    <property type="entry name" value="METHYLPHOSPHONATE SYNTHASE"/>
    <property type="match status" value="1"/>
</dbReference>